<evidence type="ECO:0000256" key="8">
    <source>
        <dbReference type="SAM" id="Coils"/>
    </source>
</evidence>
<name>A0A0V1I3A8_9BILA</name>
<evidence type="ECO:0000313" key="11">
    <source>
        <dbReference type="Proteomes" id="UP000055024"/>
    </source>
</evidence>
<comment type="function">
    <text evidence="6">Component of the ESCRT-I complex, a regulator of vesicular trafficking process. Required for the sorting of endocytic ubiquitinated cargos into multivesicular bodies. May be involved in cell growth and differentiation.</text>
</comment>
<keyword evidence="4" id="KW-0967">Endosome</keyword>
<dbReference type="GO" id="GO:0006623">
    <property type="term" value="P:protein targeting to vacuole"/>
    <property type="evidence" value="ECO:0007669"/>
    <property type="project" value="TreeGrafter"/>
</dbReference>
<reference evidence="10 11" key="1">
    <citation type="submission" date="2015-01" db="EMBL/GenBank/DDBJ databases">
        <title>Evolution of Trichinella species and genotypes.</title>
        <authorList>
            <person name="Korhonen P.K."/>
            <person name="Edoardo P."/>
            <person name="Giuseppe L.R."/>
            <person name="Gasser R.B."/>
        </authorList>
    </citation>
    <scope>NUCLEOTIDE SEQUENCE [LARGE SCALE GENOMIC DNA]</scope>
    <source>
        <strain evidence="10">ISS1029</strain>
    </source>
</reference>
<evidence type="ECO:0000256" key="1">
    <source>
        <dbReference type="ARBA" id="ARBA00004633"/>
    </source>
</evidence>
<dbReference type="PANTHER" id="PTHR13678">
    <property type="entry name" value="VACUOLAR PROTEIN SORTING-ASSOCIATED PROTEIN 37"/>
    <property type="match status" value="1"/>
</dbReference>
<organism evidence="10 11">
    <name type="scientific">Trichinella zimbabwensis</name>
    <dbReference type="NCBI Taxonomy" id="268475"/>
    <lineage>
        <taxon>Eukaryota</taxon>
        <taxon>Metazoa</taxon>
        <taxon>Ecdysozoa</taxon>
        <taxon>Nematoda</taxon>
        <taxon>Enoplea</taxon>
        <taxon>Dorylaimia</taxon>
        <taxon>Trichinellida</taxon>
        <taxon>Trichinellidae</taxon>
        <taxon>Trichinella</taxon>
    </lineage>
</organism>
<dbReference type="InterPro" id="IPR009851">
    <property type="entry name" value="Mod_r"/>
</dbReference>
<dbReference type="PROSITE" id="PS51314">
    <property type="entry name" value="VPS37_C"/>
    <property type="match status" value="1"/>
</dbReference>
<dbReference type="GO" id="GO:0000813">
    <property type="term" value="C:ESCRT I complex"/>
    <property type="evidence" value="ECO:0007669"/>
    <property type="project" value="TreeGrafter"/>
</dbReference>
<evidence type="ECO:0000259" key="9">
    <source>
        <dbReference type="PROSITE" id="PS51314"/>
    </source>
</evidence>
<dbReference type="PANTHER" id="PTHR13678:SF27">
    <property type="entry name" value="LD45836P"/>
    <property type="match status" value="1"/>
</dbReference>
<protein>
    <submittedName>
        <fullName evidence="10">Vacuolar protein sorting-associated protein 37B</fullName>
    </submittedName>
</protein>
<dbReference type="EMBL" id="JYDP01000007">
    <property type="protein sequence ID" value="KRZ17386.1"/>
    <property type="molecule type" value="Genomic_DNA"/>
</dbReference>
<keyword evidence="5 7" id="KW-0653">Protein transport</keyword>
<dbReference type="Proteomes" id="UP000055024">
    <property type="component" value="Unassembled WGS sequence"/>
</dbReference>
<evidence type="ECO:0000256" key="5">
    <source>
        <dbReference type="ARBA" id="ARBA00022927"/>
    </source>
</evidence>
<dbReference type="Pfam" id="PF07200">
    <property type="entry name" value="Mod_r"/>
    <property type="match status" value="1"/>
</dbReference>
<gene>
    <name evidence="10" type="primary">Vps37b</name>
    <name evidence="10" type="ORF">T11_10989</name>
</gene>
<dbReference type="AlphaFoldDB" id="A0A0V1I3A8"/>
<evidence type="ECO:0000256" key="6">
    <source>
        <dbReference type="ARBA" id="ARBA00025010"/>
    </source>
</evidence>
<dbReference type="STRING" id="268475.A0A0V1I3A8"/>
<feature type="coiled-coil region" evidence="8">
    <location>
        <begin position="111"/>
        <end position="138"/>
    </location>
</feature>
<dbReference type="GO" id="GO:0043162">
    <property type="term" value="P:ubiquitin-dependent protein catabolic process via the multivesicular body sorting pathway"/>
    <property type="evidence" value="ECO:0007669"/>
    <property type="project" value="TreeGrafter"/>
</dbReference>
<keyword evidence="11" id="KW-1185">Reference proteome</keyword>
<evidence type="ECO:0000256" key="2">
    <source>
        <dbReference type="ARBA" id="ARBA00007617"/>
    </source>
</evidence>
<evidence type="ECO:0000256" key="7">
    <source>
        <dbReference type="PROSITE-ProRule" id="PRU00646"/>
    </source>
</evidence>
<feature type="domain" description="VPS37 C-terminal" evidence="9">
    <location>
        <begin position="95"/>
        <end position="188"/>
    </location>
</feature>
<evidence type="ECO:0000256" key="3">
    <source>
        <dbReference type="ARBA" id="ARBA00022448"/>
    </source>
</evidence>
<keyword evidence="8" id="KW-0175">Coiled coil</keyword>
<comment type="caution">
    <text evidence="10">The sequence shown here is derived from an EMBL/GenBank/DDBJ whole genome shotgun (WGS) entry which is preliminary data.</text>
</comment>
<dbReference type="GO" id="GO:0031902">
    <property type="term" value="C:late endosome membrane"/>
    <property type="evidence" value="ECO:0007669"/>
    <property type="project" value="UniProtKB-SubCell"/>
</dbReference>
<keyword evidence="3 7" id="KW-0813">Transport</keyword>
<dbReference type="GO" id="GO:0006612">
    <property type="term" value="P:protein targeting to membrane"/>
    <property type="evidence" value="ECO:0007669"/>
    <property type="project" value="TreeGrafter"/>
</dbReference>
<comment type="similarity">
    <text evidence="2">Belongs to the VPS37 family.</text>
</comment>
<evidence type="ECO:0000313" key="10">
    <source>
        <dbReference type="EMBL" id="KRZ17386.1"/>
    </source>
</evidence>
<sequence length="264" mass="29477">MESDYSTFMDSAMAMGWSRISNMPLNELNAWIEDPSQMDAFIQELPQVKTLLSEKEMLIAQNRNAAEFNLNLGNPSLADAKESVLKAYEEAKKWKLQFEEKLASLNSAAEQRSLETTHALLQAAAAEAEDESDRVAQELLNGNISANDFVEAYRPKRVLAHMRKIKCEKLAELLATSDMAQHQCVYHQDPMVMALQFIIALDSPALANLPTAATWIVGSLISLVLNFCQSEGMKLISQISSKCHQLRQNDEIAAFCHQLRTLAS</sequence>
<dbReference type="OrthoDB" id="10004364at2759"/>
<comment type="subcellular location">
    <subcellularLocation>
        <location evidence="1">Late endosome membrane</location>
        <topology evidence="1">Peripheral membrane protein</topology>
    </subcellularLocation>
</comment>
<proteinExistence type="inferred from homology"/>
<evidence type="ECO:0000256" key="4">
    <source>
        <dbReference type="ARBA" id="ARBA00022753"/>
    </source>
</evidence>
<accession>A0A0V1I3A8</accession>